<evidence type="ECO:0000256" key="5">
    <source>
        <dbReference type="ARBA" id="ARBA00022840"/>
    </source>
</evidence>
<dbReference type="Gene3D" id="3.40.50.10840">
    <property type="entry name" value="Putative sugar-binding, N-terminal domain"/>
    <property type="match status" value="1"/>
</dbReference>
<dbReference type="Gene3D" id="3.40.980.20">
    <property type="entry name" value="Four-carbon acid sugar kinase, nucleotide binding domain"/>
    <property type="match status" value="1"/>
</dbReference>
<dbReference type="RefSeq" id="WP_192783688.1">
    <property type="nucleotide sequence ID" value="NZ_JADBEK010000001.1"/>
</dbReference>
<feature type="domain" description="Four-carbon acid sugar kinase N-terminal" evidence="13">
    <location>
        <begin position="5"/>
        <end position="231"/>
    </location>
</feature>
<evidence type="ECO:0000256" key="12">
    <source>
        <dbReference type="ARBA" id="ARBA00041377"/>
    </source>
</evidence>
<dbReference type="InterPro" id="IPR010737">
    <property type="entry name" value="4-carb_acid_sugar_kinase_N"/>
</dbReference>
<evidence type="ECO:0000256" key="7">
    <source>
        <dbReference type="ARBA" id="ARBA00035898"/>
    </source>
</evidence>
<gene>
    <name evidence="15" type="ORF">H4W80_000662</name>
</gene>
<proteinExistence type="inferred from homology"/>
<keyword evidence="16" id="KW-1185">Reference proteome</keyword>
<reference evidence="15 16" key="1">
    <citation type="submission" date="2020-10" db="EMBL/GenBank/DDBJ databases">
        <title>Sequencing the genomes of 1000 actinobacteria strains.</title>
        <authorList>
            <person name="Klenk H.-P."/>
        </authorList>
    </citation>
    <scope>NUCLEOTIDE SEQUENCE [LARGE SCALE GENOMIC DNA]</scope>
    <source>
        <strain evidence="15 16">DSM 43173</strain>
    </source>
</reference>
<dbReference type="InterPro" id="IPR037051">
    <property type="entry name" value="4-carb_acid_sugar_kinase_N_sf"/>
</dbReference>
<name>A0ABR9LP29_9ACTN</name>
<evidence type="ECO:0000313" key="15">
    <source>
        <dbReference type="EMBL" id="MBE1582404.1"/>
    </source>
</evidence>
<sequence length="401" mass="41278">MSPLLGCVADDYTGGTDVAAALRRSGLRTVLIFGVPGPATALPDSDAVVVALKTRSIPAGEAVAASLAVQRWLGERGVRRLYVKYCSTFDSTDQGNIGPVADALTEAAGARLTVVCPAAPEHGRTVYQGHLFVGDRLLSESSMRHHPLTPMTDPDLVRVLGRQTPHRVALVAHETVRRGAGAVRAALDALGAQDVRYAVTDALDDRDLDVIARATAHLPVVTGAAGLAGALETARHEQAVPALPTGPGVVLAGSCSAATLEQVALARRRMPSYRLRAEQDGPVEEALGWLKANLAAEGRALVYSSAPPEERSPGAAGPLERALAAVAVRAAGLGARRIVVAGGETSGAVVNALGVTGAVVGAEADRGVPWLLTTGHPSLALLLKSGNFGRPDLLVTALETP</sequence>
<organism evidence="15 16">
    <name type="scientific">Nonomuraea angiospora</name>
    <dbReference type="NCBI Taxonomy" id="46172"/>
    <lineage>
        <taxon>Bacteria</taxon>
        <taxon>Bacillati</taxon>
        <taxon>Actinomycetota</taxon>
        <taxon>Actinomycetes</taxon>
        <taxon>Streptosporangiales</taxon>
        <taxon>Streptosporangiaceae</taxon>
        <taxon>Nonomuraea</taxon>
    </lineage>
</organism>
<accession>A0ABR9LP29</accession>
<keyword evidence="3" id="KW-0547">Nucleotide-binding</keyword>
<evidence type="ECO:0000256" key="9">
    <source>
        <dbReference type="ARBA" id="ARBA00037335"/>
    </source>
</evidence>
<evidence type="ECO:0000256" key="11">
    <source>
        <dbReference type="ARBA" id="ARBA00039461"/>
    </source>
</evidence>
<evidence type="ECO:0000256" key="10">
    <source>
        <dbReference type="ARBA" id="ARBA00039095"/>
    </source>
</evidence>
<evidence type="ECO:0000256" key="2">
    <source>
        <dbReference type="ARBA" id="ARBA00022679"/>
    </source>
</evidence>
<keyword evidence="6" id="KW-0119">Carbohydrate metabolism</keyword>
<keyword evidence="2" id="KW-0808">Transferase</keyword>
<keyword evidence="4" id="KW-0418">Kinase</keyword>
<dbReference type="InterPro" id="IPR031475">
    <property type="entry name" value="NBD_C"/>
</dbReference>
<dbReference type="InterPro" id="IPR050007">
    <property type="entry name" value="OtnK"/>
</dbReference>
<dbReference type="InterPro" id="IPR042213">
    <property type="entry name" value="NBD_C_sf"/>
</dbReference>
<evidence type="ECO:0000256" key="4">
    <source>
        <dbReference type="ARBA" id="ARBA00022777"/>
    </source>
</evidence>
<comment type="similarity">
    <text evidence="1">Belongs to the four-carbon acid sugar kinase family.</text>
</comment>
<dbReference type="Proteomes" id="UP000633509">
    <property type="component" value="Unassembled WGS sequence"/>
</dbReference>
<evidence type="ECO:0000256" key="6">
    <source>
        <dbReference type="ARBA" id="ARBA00023277"/>
    </source>
</evidence>
<comment type="catalytic activity">
    <reaction evidence="8">
        <text>3-dehydro-D-erythronate + ATP = 3-dehydro-4-O-phospho-D-erythronate + ADP + H(+)</text>
        <dbReference type="Rhea" id="RHEA:52556"/>
        <dbReference type="ChEBI" id="CHEBI:15378"/>
        <dbReference type="ChEBI" id="CHEBI:30616"/>
        <dbReference type="ChEBI" id="CHEBI:57958"/>
        <dbReference type="ChEBI" id="CHEBI:136593"/>
        <dbReference type="ChEBI" id="CHEBI:456216"/>
        <dbReference type="EC" id="2.7.1.217"/>
    </reaction>
</comment>
<evidence type="ECO:0000256" key="8">
    <source>
        <dbReference type="ARBA" id="ARBA00036346"/>
    </source>
</evidence>
<keyword evidence="5" id="KW-0067">ATP-binding</keyword>
<dbReference type="EMBL" id="JADBEK010000001">
    <property type="protein sequence ID" value="MBE1582404.1"/>
    <property type="molecule type" value="Genomic_DNA"/>
</dbReference>
<comment type="caution">
    <text evidence="15">The sequence shown here is derived from an EMBL/GenBank/DDBJ whole genome shotgun (WGS) entry which is preliminary data.</text>
</comment>
<comment type="catalytic activity">
    <reaction evidence="7">
        <text>3-dehydro-L-erythronate + ATP = 3-dehydro-4-O-phospho-L-erythronate + ADP + H(+)</text>
        <dbReference type="Rhea" id="RHEA:52552"/>
        <dbReference type="ChEBI" id="CHEBI:15378"/>
        <dbReference type="ChEBI" id="CHEBI:30616"/>
        <dbReference type="ChEBI" id="CHEBI:136592"/>
        <dbReference type="ChEBI" id="CHEBI:136670"/>
        <dbReference type="ChEBI" id="CHEBI:456216"/>
        <dbReference type="EC" id="2.7.1.217"/>
    </reaction>
</comment>
<evidence type="ECO:0000313" key="16">
    <source>
        <dbReference type="Proteomes" id="UP000633509"/>
    </source>
</evidence>
<dbReference type="SUPFAM" id="SSF142764">
    <property type="entry name" value="YgbK-like"/>
    <property type="match status" value="1"/>
</dbReference>
<comment type="function">
    <text evidence="9">Catalyzes the ATP-dependent phosphorylation of 3-oxo-tetronate to 3-oxo-tetronate 4-phosphate.</text>
</comment>
<dbReference type="Pfam" id="PF07005">
    <property type="entry name" value="SBD_N"/>
    <property type="match status" value="1"/>
</dbReference>
<dbReference type="NCBIfam" id="NF043035">
    <property type="entry name" value="OxoTetrKin"/>
    <property type="match status" value="1"/>
</dbReference>
<evidence type="ECO:0000259" key="13">
    <source>
        <dbReference type="Pfam" id="PF07005"/>
    </source>
</evidence>
<evidence type="ECO:0000256" key="1">
    <source>
        <dbReference type="ARBA" id="ARBA00005715"/>
    </source>
</evidence>
<dbReference type="Pfam" id="PF17042">
    <property type="entry name" value="NBD_C"/>
    <property type="match status" value="1"/>
</dbReference>
<feature type="domain" description="Four-carbon acid sugar kinase nucleotide binding" evidence="14">
    <location>
        <begin position="249"/>
        <end position="394"/>
    </location>
</feature>
<dbReference type="EC" id="2.7.1.217" evidence="10"/>
<evidence type="ECO:0000259" key="14">
    <source>
        <dbReference type="Pfam" id="PF17042"/>
    </source>
</evidence>
<evidence type="ECO:0000256" key="3">
    <source>
        <dbReference type="ARBA" id="ARBA00022741"/>
    </source>
</evidence>
<protein>
    <recommendedName>
        <fullName evidence="11">3-oxo-tetronate kinase</fullName>
        <ecNumber evidence="10">2.7.1.217</ecNumber>
    </recommendedName>
    <alternativeName>
        <fullName evidence="12">3-dehydrotetronate 4-kinase</fullName>
    </alternativeName>
</protein>